<accession>A0A0A9E1L0</accession>
<dbReference type="EMBL" id="GBRH01203251">
    <property type="protein sequence ID" value="JAD94644.1"/>
    <property type="molecule type" value="Transcribed_RNA"/>
</dbReference>
<dbReference type="AlphaFoldDB" id="A0A0A9E1L0"/>
<protein>
    <submittedName>
        <fullName evidence="1">Uncharacterized protein</fullName>
    </submittedName>
</protein>
<name>A0A0A9E1L0_ARUDO</name>
<sequence length="43" mass="5093">MLDDCPLLQMRKFHGNFKQYSAKRLIVAQYSGIYGKKFRNRVA</sequence>
<proteinExistence type="predicted"/>
<reference evidence="1" key="2">
    <citation type="journal article" date="2015" name="Data Brief">
        <title>Shoot transcriptome of the giant reed, Arundo donax.</title>
        <authorList>
            <person name="Barrero R.A."/>
            <person name="Guerrero F.D."/>
            <person name="Moolhuijzen P."/>
            <person name="Goolsby J.A."/>
            <person name="Tidwell J."/>
            <person name="Bellgard S.E."/>
            <person name="Bellgard M.I."/>
        </authorList>
    </citation>
    <scope>NUCLEOTIDE SEQUENCE</scope>
    <source>
        <tissue evidence="1">Shoot tissue taken approximately 20 cm above the soil surface</tissue>
    </source>
</reference>
<evidence type="ECO:0000313" key="1">
    <source>
        <dbReference type="EMBL" id="JAD94644.1"/>
    </source>
</evidence>
<reference evidence="1" key="1">
    <citation type="submission" date="2014-09" db="EMBL/GenBank/DDBJ databases">
        <authorList>
            <person name="Magalhaes I.L.F."/>
            <person name="Oliveira U."/>
            <person name="Santos F.R."/>
            <person name="Vidigal T.H.D.A."/>
            <person name="Brescovit A.D."/>
            <person name="Santos A.J."/>
        </authorList>
    </citation>
    <scope>NUCLEOTIDE SEQUENCE</scope>
    <source>
        <tissue evidence="1">Shoot tissue taken approximately 20 cm above the soil surface</tissue>
    </source>
</reference>
<organism evidence="1">
    <name type="scientific">Arundo donax</name>
    <name type="common">Giant reed</name>
    <name type="synonym">Donax arundinaceus</name>
    <dbReference type="NCBI Taxonomy" id="35708"/>
    <lineage>
        <taxon>Eukaryota</taxon>
        <taxon>Viridiplantae</taxon>
        <taxon>Streptophyta</taxon>
        <taxon>Embryophyta</taxon>
        <taxon>Tracheophyta</taxon>
        <taxon>Spermatophyta</taxon>
        <taxon>Magnoliopsida</taxon>
        <taxon>Liliopsida</taxon>
        <taxon>Poales</taxon>
        <taxon>Poaceae</taxon>
        <taxon>PACMAD clade</taxon>
        <taxon>Arundinoideae</taxon>
        <taxon>Arundineae</taxon>
        <taxon>Arundo</taxon>
    </lineage>
</organism>